<keyword evidence="4" id="KW-0254">Endocytosis</keyword>
<evidence type="ECO:0000313" key="12">
    <source>
        <dbReference type="Proteomes" id="UP001163823"/>
    </source>
</evidence>
<dbReference type="GO" id="GO:0006900">
    <property type="term" value="P:vesicle budding from membrane"/>
    <property type="evidence" value="ECO:0007669"/>
    <property type="project" value="TreeGrafter"/>
</dbReference>
<dbReference type="InterPro" id="IPR048050">
    <property type="entry name" value="ANTH_N_plant"/>
</dbReference>
<evidence type="ECO:0000256" key="5">
    <source>
        <dbReference type="ARBA" id="ARBA00023034"/>
    </source>
</evidence>
<dbReference type="GO" id="GO:0005545">
    <property type="term" value="F:1-phosphatidylinositol binding"/>
    <property type="evidence" value="ECO:0007669"/>
    <property type="project" value="InterPro"/>
</dbReference>
<evidence type="ECO:0000313" key="11">
    <source>
        <dbReference type="EMBL" id="KAJ7942845.1"/>
    </source>
</evidence>
<keyword evidence="5" id="KW-0333">Golgi apparatus</keyword>
<dbReference type="EMBL" id="JARAOO010000014">
    <property type="protein sequence ID" value="KAJ7942845.1"/>
    <property type="molecule type" value="Genomic_DNA"/>
</dbReference>
<sequence>MHRRFRQALAALIEHGCVSYAKIATISGFCDIDLIIIKATAPNDLPIPEKYIRELLKIFTISPTSCRTFSLCFTRRFGNTRSWRVALKCLILLHRLLRSVSQDSPFRSELLWTRTDGFISLYPCHFRDDSSSSAPEAYTIFIRSYSHLVDEALNCIFLDSKKSDQEEVPESLPEKVREFDRMLEFLPQLQSLIDRVMDCRPTGITSRSLIIQIAMKYVIRDSFRYYTTFKNEIVMVLDNLLQMPYRSCTAAFGIYKKAAFQANQLCEFYDWCKAKGLCGSYEYPCIDRIPRMQIHALENFLNGMWQFTEEEESSSSPTMSPSSSMESPSTLTEDDKGRWGARRGCIVFKDHQFEEEEKPLIQFEDSDQDVSWENLLEASISVSPHPHQGDHLLGYYYNGCGYNEGYDKQRFEGKDGHENENNTWKMQIYKTTAAHNPFSQPHDMPLPTNNGRFLANPTYPWGL</sequence>
<feature type="region of interest" description="Disordered" evidence="9">
    <location>
        <begin position="311"/>
        <end position="337"/>
    </location>
</feature>
<keyword evidence="7" id="KW-0168">Coated pit</keyword>
<dbReference type="InterPro" id="IPR045192">
    <property type="entry name" value="AP180-like"/>
</dbReference>
<dbReference type="InterPro" id="IPR013809">
    <property type="entry name" value="ENTH"/>
</dbReference>
<dbReference type="GO" id="GO:0005794">
    <property type="term" value="C:Golgi apparatus"/>
    <property type="evidence" value="ECO:0007669"/>
    <property type="project" value="UniProtKB-SubCell"/>
</dbReference>
<dbReference type="FunFam" id="1.20.58.150:FF:000005">
    <property type="entry name" value="putative clathrin assembly protein At2g25430"/>
    <property type="match status" value="1"/>
</dbReference>
<evidence type="ECO:0000256" key="9">
    <source>
        <dbReference type="SAM" id="MobiDB-lite"/>
    </source>
</evidence>
<dbReference type="SUPFAM" id="SSF48464">
    <property type="entry name" value="ENTH/VHS domain"/>
    <property type="match status" value="1"/>
</dbReference>
<dbReference type="SUPFAM" id="SSF89009">
    <property type="entry name" value="GAT-like domain"/>
    <property type="match status" value="1"/>
</dbReference>
<dbReference type="Pfam" id="PF07651">
    <property type="entry name" value="ANTH"/>
    <property type="match status" value="1"/>
</dbReference>
<dbReference type="GO" id="GO:0005905">
    <property type="term" value="C:clathrin-coated pit"/>
    <property type="evidence" value="ECO:0007669"/>
    <property type="project" value="UniProtKB-SubCell"/>
</dbReference>
<feature type="compositionally biased region" description="Low complexity" evidence="9">
    <location>
        <begin position="314"/>
        <end position="330"/>
    </location>
</feature>
<dbReference type="GO" id="GO:0048268">
    <property type="term" value="P:clathrin coat assembly"/>
    <property type="evidence" value="ECO:0007669"/>
    <property type="project" value="InterPro"/>
</dbReference>
<reference evidence="11" key="1">
    <citation type="journal article" date="2023" name="Science">
        <title>Elucidation of the pathway for biosynthesis of saponin adjuvants from the soapbark tree.</title>
        <authorList>
            <person name="Reed J."/>
            <person name="Orme A."/>
            <person name="El-Demerdash A."/>
            <person name="Owen C."/>
            <person name="Martin L.B.B."/>
            <person name="Misra R.C."/>
            <person name="Kikuchi S."/>
            <person name="Rejzek M."/>
            <person name="Martin A.C."/>
            <person name="Harkess A."/>
            <person name="Leebens-Mack J."/>
            <person name="Louveau T."/>
            <person name="Stephenson M.J."/>
            <person name="Osbourn A."/>
        </authorList>
    </citation>
    <scope>NUCLEOTIDE SEQUENCE</scope>
    <source>
        <strain evidence="11">S10</strain>
    </source>
</reference>
<dbReference type="Proteomes" id="UP001163823">
    <property type="component" value="Chromosome 14"/>
</dbReference>
<dbReference type="PANTHER" id="PTHR22951">
    <property type="entry name" value="CLATHRIN ASSEMBLY PROTEIN"/>
    <property type="match status" value="1"/>
</dbReference>
<evidence type="ECO:0000256" key="7">
    <source>
        <dbReference type="ARBA" id="ARBA00023176"/>
    </source>
</evidence>
<dbReference type="InterPro" id="IPR011417">
    <property type="entry name" value="ANTH_dom"/>
</dbReference>
<dbReference type="CDD" id="cd16987">
    <property type="entry name" value="ANTH_N_AP180_plant"/>
    <property type="match status" value="1"/>
</dbReference>
<dbReference type="SMART" id="SM00273">
    <property type="entry name" value="ENTH"/>
    <property type="match status" value="1"/>
</dbReference>
<evidence type="ECO:0000259" key="10">
    <source>
        <dbReference type="PROSITE" id="PS50942"/>
    </source>
</evidence>
<dbReference type="GO" id="GO:0032050">
    <property type="term" value="F:clathrin heavy chain binding"/>
    <property type="evidence" value="ECO:0007669"/>
    <property type="project" value="TreeGrafter"/>
</dbReference>
<accession>A0AAD7KN07</accession>
<keyword evidence="12" id="KW-1185">Reference proteome</keyword>
<dbReference type="GO" id="GO:0000149">
    <property type="term" value="F:SNARE binding"/>
    <property type="evidence" value="ECO:0007669"/>
    <property type="project" value="TreeGrafter"/>
</dbReference>
<dbReference type="GO" id="GO:0005546">
    <property type="term" value="F:phosphatidylinositol-4,5-bisphosphate binding"/>
    <property type="evidence" value="ECO:0007669"/>
    <property type="project" value="TreeGrafter"/>
</dbReference>
<gene>
    <name evidence="11" type="ORF">O6P43_032463</name>
</gene>
<evidence type="ECO:0000256" key="8">
    <source>
        <dbReference type="ARBA" id="ARBA00023329"/>
    </source>
</evidence>
<dbReference type="KEGG" id="qsa:O6P43_032463"/>
<evidence type="ECO:0000256" key="4">
    <source>
        <dbReference type="ARBA" id="ARBA00022583"/>
    </source>
</evidence>
<dbReference type="GO" id="GO:0030136">
    <property type="term" value="C:clathrin-coated vesicle"/>
    <property type="evidence" value="ECO:0007669"/>
    <property type="project" value="UniProtKB-SubCell"/>
</dbReference>
<dbReference type="Gene3D" id="1.20.58.150">
    <property type="entry name" value="ANTH domain"/>
    <property type="match status" value="1"/>
</dbReference>
<proteinExistence type="predicted"/>
<comment type="caution">
    <text evidence="11">The sequence shown here is derived from an EMBL/GenBank/DDBJ whole genome shotgun (WGS) entry which is preliminary data.</text>
</comment>
<organism evidence="11 12">
    <name type="scientific">Quillaja saponaria</name>
    <name type="common">Soap bark tree</name>
    <dbReference type="NCBI Taxonomy" id="32244"/>
    <lineage>
        <taxon>Eukaryota</taxon>
        <taxon>Viridiplantae</taxon>
        <taxon>Streptophyta</taxon>
        <taxon>Embryophyta</taxon>
        <taxon>Tracheophyta</taxon>
        <taxon>Spermatophyta</taxon>
        <taxon>Magnoliopsida</taxon>
        <taxon>eudicotyledons</taxon>
        <taxon>Gunneridae</taxon>
        <taxon>Pentapetalae</taxon>
        <taxon>rosids</taxon>
        <taxon>fabids</taxon>
        <taxon>Fabales</taxon>
        <taxon>Quillajaceae</taxon>
        <taxon>Quillaja</taxon>
    </lineage>
</organism>
<dbReference type="InterPro" id="IPR014712">
    <property type="entry name" value="ANTH_dom_sf"/>
</dbReference>
<name>A0AAD7KN07_QUISA</name>
<keyword evidence="8" id="KW-0968">Cytoplasmic vesicle</keyword>
<evidence type="ECO:0000256" key="1">
    <source>
        <dbReference type="ARBA" id="ARBA00004132"/>
    </source>
</evidence>
<evidence type="ECO:0000256" key="2">
    <source>
        <dbReference type="ARBA" id="ARBA00004555"/>
    </source>
</evidence>
<dbReference type="GO" id="GO:0072583">
    <property type="term" value="P:clathrin-dependent endocytosis"/>
    <property type="evidence" value="ECO:0007669"/>
    <property type="project" value="InterPro"/>
</dbReference>
<feature type="domain" description="ENTH" evidence="10">
    <location>
        <begin position="24"/>
        <end position="163"/>
    </location>
</feature>
<dbReference type="Gene3D" id="1.25.40.90">
    <property type="match status" value="1"/>
</dbReference>
<dbReference type="PROSITE" id="PS50942">
    <property type="entry name" value="ENTH"/>
    <property type="match status" value="1"/>
</dbReference>
<protein>
    <submittedName>
        <fullName evidence="11">Clathrin assembly protein</fullName>
    </submittedName>
</protein>
<comment type="subcellular location">
    <subcellularLocation>
        <location evidence="1">Cytoplasmic vesicle</location>
        <location evidence="1">Clathrin-coated vesicle</location>
    </subcellularLocation>
    <subcellularLocation>
        <location evidence="2">Golgi apparatus</location>
    </subcellularLocation>
    <subcellularLocation>
        <location evidence="3">Membrane</location>
        <location evidence="3">Clathrin-coated pit</location>
    </subcellularLocation>
</comment>
<dbReference type="AlphaFoldDB" id="A0AAD7KN07"/>
<keyword evidence="6" id="KW-0472">Membrane</keyword>
<evidence type="ECO:0000256" key="3">
    <source>
        <dbReference type="ARBA" id="ARBA00004600"/>
    </source>
</evidence>
<evidence type="ECO:0000256" key="6">
    <source>
        <dbReference type="ARBA" id="ARBA00023136"/>
    </source>
</evidence>
<dbReference type="InterPro" id="IPR008942">
    <property type="entry name" value="ENTH_VHS"/>
</dbReference>
<dbReference type="PANTHER" id="PTHR22951:SF22">
    <property type="entry name" value="ENTH DOMAIN-CONTAINING PROTEIN"/>
    <property type="match status" value="1"/>
</dbReference>